<keyword evidence="11" id="KW-1185">Reference proteome</keyword>
<dbReference type="EMBL" id="SMGQ01000012">
    <property type="protein sequence ID" value="TCK93429.1"/>
    <property type="molecule type" value="Genomic_DNA"/>
</dbReference>
<dbReference type="GO" id="GO:0003735">
    <property type="term" value="F:structural constituent of ribosome"/>
    <property type="evidence" value="ECO:0007669"/>
    <property type="project" value="UniProtKB-UniRule"/>
</dbReference>
<evidence type="ECO:0000256" key="5">
    <source>
        <dbReference type="ARBA" id="ARBA00023274"/>
    </source>
</evidence>
<comment type="similarity">
    <text evidence="1 6 7">Belongs to the universal ribosomal protein uL6 family.</text>
</comment>
<dbReference type="InterPro" id="IPR000702">
    <property type="entry name" value="Ribosomal_uL6-like"/>
</dbReference>
<keyword evidence="3 6" id="KW-0694">RNA-binding</keyword>
<organism evidence="10 11">
    <name type="scientific">Natranaerovirga hydrolytica</name>
    <dbReference type="NCBI Taxonomy" id="680378"/>
    <lineage>
        <taxon>Bacteria</taxon>
        <taxon>Bacillati</taxon>
        <taxon>Bacillota</taxon>
        <taxon>Clostridia</taxon>
        <taxon>Lachnospirales</taxon>
        <taxon>Natranaerovirgaceae</taxon>
        <taxon>Natranaerovirga</taxon>
    </lineage>
</organism>
<evidence type="ECO:0000256" key="7">
    <source>
        <dbReference type="RuleBase" id="RU003869"/>
    </source>
</evidence>
<dbReference type="Gene3D" id="3.90.930.12">
    <property type="entry name" value="Ribosomal protein L6, alpha-beta domain"/>
    <property type="match status" value="2"/>
</dbReference>
<accession>A0A4R1MS73</accession>
<dbReference type="GO" id="GO:0019843">
    <property type="term" value="F:rRNA binding"/>
    <property type="evidence" value="ECO:0007669"/>
    <property type="project" value="UniProtKB-UniRule"/>
</dbReference>
<comment type="function">
    <text evidence="6 8">This protein binds to the 23S rRNA, and is important in its secondary structure. It is located near the subunit interface in the base of the L7/L12 stalk, and near the tRNA binding site of the peptidyltransferase center.</text>
</comment>
<reference evidence="10 11" key="1">
    <citation type="submission" date="2019-03" db="EMBL/GenBank/DDBJ databases">
        <title>Genomic Encyclopedia of Type Strains, Phase IV (KMG-IV): sequencing the most valuable type-strain genomes for metagenomic binning, comparative biology and taxonomic classification.</title>
        <authorList>
            <person name="Goeker M."/>
        </authorList>
    </citation>
    <scope>NUCLEOTIDE SEQUENCE [LARGE SCALE GENOMIC DNA]</scope>
    <source>
        <strain evidence="10 11">DSM 24176</strain>
    </source>
</reference>
<evidence type="ECO:0000256" key="1">
    <source>
        <dbReference type="ARBA" id="ARBA00009356"/>
    </source>
</evidence>
<feature type="domain" description="Large ribosomal subunit protein uL6 alpha-beta" evidence="9">
    <location>
        <begin position="92"/>
        <end position="165"/>
    </location>
</feature>
<dbReference type="PROSITE" id="PS00525">
    <property type="entry name" value="RIBOSOMAL_L6_1"/>
    <property type="match status" value="1"/>
</dbReference>
<dbReference type="FunFam" id="3.90.930.12:FF:000001">
    <property type="entry name" value="50S ribosomal protein L6"/>
    <property type="match status" value="1"/>
</dbReference>
<dbReference type="InterPro" id="IPR019906">
    <property type="entry name" value="Ribosomal_uL6_bac-type"/>
</dbReference>
<evidence type="ECO:0000256" key="3">
    <source>
        <dbReference type="ARBA" id="ARBA00022884"/>
    </source>
</evidence>
<evidence type="ECO:0000256" key="4">
    <source>
        <dbReference type="ARBA" id="ARBA00022980"/>
    </source>
</evidence>
<feature type="domain" description="Large ribosomal subunit protein uL6 alpha-beta" evidence="9">
    <location>
        <begin position="11"/>
        <end position="83"/>
    </location>
</feature>
<evidence type="ECO:0000256" key="8">
    <source>
        <dbReference type="RuleBase" id="RU003870"/>
    </source>
</evidence>
<dbReference type="InterPro" id="IPR020040">
    <property type="entry name" value="Ribosomal_uL6_a/b-dom"/>
</dbReference>
<dbReference type="GO" id="GO:0022625">
    <property type="term" value="C:cytosolic large ribosomal subunit"/>
    <property type="evidence" value="ECO:0007669"/>
    <property type="project" value="UniProtKB-UniRule"/>
</dbReference>
<dbReference type="Pfam" id="PF00347">
    <property type="entry name" value="Ribosomal_L6"/>
    <property type="match status" value="2"/>
</dbReference>
<protein>
    <recommendedName>
        <fullName evidence="6">Large ribosomal subunit protein uL6</fullName>
    </recommendedName>
</protein>
<dbReference type="OrthoDB" id="9805007at2"/>
<dbReference type="AlphaFoldDB" id="A0A4R1MS73"/>
<comment type="subunit">
    <text evidence="6">Part of the 50S ribosomal subunit.</text>
</comment>
<dbReference type="PIRSF" id="PIRSF002162">
    <property type="entry name" value="Ribosomal_L6"/>
    <property type="match status" value="1"/>
</dbReference>
<dbReference type="PANTHER" id="PTHR11655">
    <property type="entry name" value="60S/50S RIBOSOMAL PROTEIN L6/L9"/>
    <property type="match status" value="1"/>
</dbReference>
<dbReference type="PANTHER" id="PTHR11655:SF14">
    <property type="entry name" value="LARGE RIBOSOMAL SUBUNIT PROTEIN UL6M"/>
    <property type="match status" value="1"/>
</dbReference>
<evidence type="ECO:0000313" key="11">
    <source>
        <dbReference type="Proteomes" id="UP000294545"/>
    </source>
</evidence>
<dbReference type="PRINTS" id="PR00059">
    <property type="entry name" value="RIBOSOMALL6"/>
</dbReference>
<evidence type="ECO:0000313" key="10">
    <source>
        <dbReference type="EMBL" id="TCK93429.1"/>
    </source>
</evidence>
<dbReference type="InterPro" id="IPR036789">
    <property type="entry name" value="Ribosomal_uL6-like_a/b-dom_sf"/>
</dbReference>
<dbReference type="FunFam" id="3.90.930.12:FF:000002">
    <property type="entry name" value="50S ribosomal protein L6"/>
    <property type="match status" value="1"/>
</dbReference>
<evidence type="ECO:0000256" key="6">
    <source>
        <dbReference type="HAMAP-Rule" id="MF_01365"/>
    </source>
</evidence>
<dbReference type="InterPro" id="IPR002358">
    <property type="entry name" value="Ribosomal_uL6_CS"/>
</dbReference>
<dbReference type="RefSeq" id="WP_132282334.1">
    <property type="nucleotide sequence ID" value="NZ_SMGQ01000012.1"/>
</dbReference>
<dbReference type="GO" id="GO:0002181">
    <property type="term" value="P:cytoplasmic translation"/>
    <property type="evidence" value="ECO:0007669"/>
    <property type="project" value="TreeGrafter"/>
</dbReference>
<name>A0A4R1MS73_9FIRM</name>
<dbReference type="Proteomes" id="UP000294545">
    <property type="component" value="Unassembled WGS sequence"/>
</dbReference>
<proteinExistence type="inferred from homology"/>
<dbReference type="SUPFAM" id="SSF56053">
    <property type="entry name" value="Ribosomal protein L6"/>
    <property type="match status" value="2"/>
</dbReference>
<dbReference type="HAMAP" id="MF_01365_B">
    <property type="entry name" value="Ribosomal_uL6_B"/>
    <property type="match status" value="1"/>
</dbReference>
<keyword evidence="4 6" id="KW-0689">Ribosomal protein</keyword>
<evidence type="ECO:0000256" key="2">
    <source>
        <dbReference type="ARBA" id="ARBA00022730"/>
    </source>
</evidence>
<evidence type="ECO:0000259" key="9">
    <source>
        <dbReference type="Pfam" id="PF00347"/>
    </source>
</evidence>
<sequence length="179" mass="19836">MSRIGKMPIAIPEGVDVKITEDNQVTVKGAKGTLEKQVPVEIKLEVKDNEIIVTRPSDLKRMKALHGLTRTLVANMVEGVTNGYEKILEINGVGYRAAKQGKKLVLSLGYSHPVEMEDPEGIETVLEGQNKIFVRGIDKEKVGQFAAEIRVKRAPEPYKGKGIKYIDEIIKRKEGKTGK</sequence>
<gene>
    <name evidence="6" type="primary">rplF</name>
    <name evidence="10" type="ORF">EDC19_1622</name>
</gene>
<keyword evidence="5 6" id="KW-0687">Ribonucleoprotein</keyword>
<dbReference type="NCBIfam" id="TIGR03654">
    <property type="entry name" value="L6_bact"/>
    <property type="match status" value="1"/>
</dbReference>
<keyword evidence="2 6" id="KW-0699">rRNA-binding</keyword>
<comment type="caution">
    <text evidence="10">The sequence shown here is derived from an EMBL/GenBank/DDBJ whole genome shotgun (WGS) entry which is preliminary data.</text>
</comment>